<keyword evidence="2" id="KW-1185">Reference proteome</keyword>
<name>A0ACB7ZP96_9ERIC</name>
<gene>
    <name evidence="1" type="ORF">Vadar_034425</name>
</gene>
<sequence length="511" mass="56475">MATVSFLSLLRLYLFFFPTLTTPAVLFQGFNWASSSKEGGWYNWLITKVPDLASAGITHVWLPPPSHSLAQHPQGYIPGRLYDLDASRYGNKEQLKTLIKALNDKGIKCIADIVINHRGPVENGRSCNFEGGTADGRLDWGPSFICKGDANCSDATGNPDTGVDFPLAPDVDHLNPTVQKDLSEWMNWLKTEIGFDGWRFDMATGYSPSITKIYMANTSPGFAVGEYWRDFTYSPDGKTPNTDEHRNQLVQWVQGAGGVVTAFDITTKGVLHAVFQAGLWSKLKDSNGNPSGMIGVLPQNAVTFIDNHDTESQKIWPFPSGKVMRGYVYILTHPGNPSIFYDHFFDWGLKDELIYFSTLRRNKGISATSKVKIMAADSGLYVAMIDEKIIVKIGPNGGLGNLIPADYKLAHSGEDYAFYDHLFSWGLKEELIYFSTLRRNKGISATSKVKILAADSGRYVAMIDEKIIVKIGPSGGGVENLIPPNFQLAHDGLDYAVWEKNGNGYLLVCDL</sequence>
<organism evidence="1 2">
    <name type="scientific">Vaccinium darrowii</name>
    <dbReference type="NCBI Taxonomy" id="229202"/>
    <lineage>
        <taxon>Eukaryota</taxon>
        <taxon>Viridiplantae</taxon>
        <taxon>Streptophyta</taxon>
        <taxon>Embryophyta</taxon>
        <taxon>Tracheophyta</taxon>
        <taxon>Spermatophyta</taxon>
        <taxon>Magnoliopsida</taxon>
        <taxon>eudicotyledons</taxon>
        <taxon>Gunneridae</taxon>
        <taxon>Pentapetalae</taxon>
        <taxon>asterids</taxon>
        <taxon>Ericales</taxon>
        <taxon>Ericaceae</taxon>
        <taxon>Vaccinioideae</taxon>
        <taxon>Vaccinieae</taxon>
        <taxon>Vaccinium</taxon>
    </lineage>
</organism>
<comment type="caution">
    <text evidence="1">The sequence shown here is derived from an EMBL/GenBank/DDBJ whole genome shotgun (WGS) entry which is preliminary data.</text>
</comment>
<evidence type="ECO:0000313" key="2">
    <source>
        <dbReference type="Proteomes" id="UP000828048"/>
    </source>
</evidence>
<dbReference type="Proteomes" id="UP000828048">
    <property type="component" value="Chromosome 9"/>
</dbReference>
<proteinExistence type="predicted"/>
<dbReference type="EMBL" id="CM037159">
    <property type="protein sequence ID" value="KAH7867518.1"/>
    <property type="molecule type" value="Genomic_DNA"/>
</dbReference>
<evidence type="ECO:0000313" key="1">
    <source>
        <dbReference type="EMBL" id="KAH7867518.1"/>
    </source>
</evidence>
<accession>A0ACB7ZP96</accession>
<reference evidence="1 2" key="1">
    <citation type="journal article" date="2021" name="Hortic Res">
        <title>High-quality reference genome and annotation aids understanding of berry development for evergreen blueberry (Vaccinium darrowii).</title>
        <authorList>
            <person name="Yu J."/>
            <person name="Hulse-Kemp A.M."/>
            <person name="Babiker E."/>
            <person name="Staton M."/>
        </authorList>
    </citation>
    <scope>NUCLEOTIDE SEQUENCE [LARGE SCALE GENOMIC DNA]</scope>
    <source>
        <strain evidence="2">cv. NJ 8807/NJ 8810</strain>
        <tissue evidence="1">Young leaf</tissue>
    </source>
</reference>
<protein>
    <submittedName>
        <fullName evidence="1">Uncharacterized protein</fullName>
    </submittedName>
</protein>